<evidence type="ECO:0000259" key="5">
    <source>
        <dbReference type="PROSITE" id="PS51371"/>
    </source>
</evidence>
<dbReference type="NCBIfam" id="TIGR00393">
    <property type="entry name" value="kpsF"/>
    <property type="match status" value="1"/>
</dbReference>
<dbReference type="EMBL" id="UOFU01000195">
    <property type="protein sequence ID" value="VAX00242.1"/>
    <property type="molecule type" value="Genomic_DNA"/>
</dbReference>
<sequence length="324" mass="34188">MNDTQIQQLARAVIDTEAAAVSALRERIGPAFLHACRFMYDCHGRIVVLGMGKSGHIGEKIAATLASTGSPAFFVHPGEASHGDMGMITGEDVVLALSNSGETTEIITILPLIKRLGVPLIALTGKPDSTLAHTADAHIDVSVEKEACPLGLAPTASTTATLAMGDALAVALLERRDFTADDFALSHPGGQLGRRLLLHISDIMHGGEHTPRVNEDASLSEALLEMTAKGLGMTAIVDGQDRVVGIFTDGDLRRVLDHGEVNVREMGVAEAMTRNCQTVTSGQLAVEVLHLMEQHKINALLVVDGNGKLVGALNMHDLLRAGVV</sequence>
<dbReference type="EC" id="5.3.1.13" evidence="7"/>
<keyword evidence="4 7" id="KW-0413">Isomerase</keyword>
<reference evidence="7" key="1">
    <citation type="submission" date="2018-06" db="EMBL/GenBank/DDBJ databases">
        <authorList>
            <person name="Zhirakovskaya E."/>
        </authorList>
    </citation>
    <scope>NUCLEOTIDE SEQUENCE</scope>
</reference>
<evidence type="ECO:0000259" key="6">
    <source>
        <dbReference type="PROSITE" id="PS51464"/>
    </source>
</evidence>
<dbReference type="CDD" id="cd04604">
    <property type="entry name" value="CBS_pair_SIS_assoc"/>
    <property type="match status" value="1"/>
</dbReference>
<dbReference type="FunFam" id="3.10.580.10:FF:000007">
    <property type="entry name" value="Arabinose 5-phosphate isomerase"/>
    <property type="match status" value="1"/>
</dbReference>
<dbReference type="PROSITE" id="PS51371">
    <property type="entry name" value="CBS"/>
    <property type="match status" value="2"/>
</dbReference>
<dbReference type="Pfam" id="PF01380">
    <property type="entry name" value="SIS"/>
    <property type="match status" value="1"/>
</dbReference>
<dbReference type="Gene3D" id="3.10.580.10">
    <property type="entry name" value="CBS-domain"/>
    <property type="match status" value="1"/>
</dbReference>
<dbReference type="InterPro" id="IPR035474">
    <property type="entry name" value="SIS_Kpsf"/>
</dbReference>
<evidence type="ECO:0000256" key="3">
    <source>
        <dbReference type="ARBA" id="ARBA00023122"/>
    </source>
</evidence>
<dbReference type="SUPFAM" id="SSF53697">
    <property type="entry name" value="SIS domain"/>
    <property type="match status" value="1"/>
</dbReference>
<dbReference type="InterPro" id="IPR046348">
    <property type="entry name" value="SIS_dom_sf"/>
</dbReference>
<comment type="similarity">
    <text evidence="1">Belongs to the SIS family. GutQ/KpsF subfamily.</text>
</comment>
<dbReference type="GO" id="GO:1901135">
    <property type="term" value="P:carbohydrate derivative metabolic process"/>
    <property type="evidence" value="ECO:0007669"/>
    <property type="project" value="InterPro"/>
</dbReference>
<keyword evidence="3" id="KW-0129">CBS domain</keyword>
<keyword evidence="2" id="KW-0677">Repeat</keyword>
<feature type="domain" description="CBS" evidence="5">
    <location>
        <begin position="272"/>
        <end position="324"/>
    </location>
</feature>
<dbReference type="FunFam" id="3.40.50.10490:FF:000011">
    <property type="entry name" value="Arabinose 5-phosphate isomerase"/>
    <property type="match status" value="1"/>
</dbReference>
<dbReference type="InterPro" id="IPR050986">
    <property type="entry name" value="GutQ/KpsF_isomerases"/>
</dbReference>
<evidence type="ECO:0000256" key="4">
    <source>
        <dbReference type="ARBA" id="ARBA00023235"/>
    </source>
</evidence>
<evidence type="ECO:0000313" key="7">
    <source>
        <dbReference type="EMBL" id="VAX00242.1"/>
    </source>
</evidence>
<dbReference type="PROSITE" id="PS51464">
    <property type="entry name" value="SIS"/>
    <property type="match status" value="1"/>
</dbReference>
<dbReference type="InterPro" id="IPR001347">
    <property type="entry name" value="SIS_dom"/>
</dbReference>
<evidence type="ECO:0000256" key="1">
    <source>
        <dbReference type="ARBA" id="ARBA00008165"/>
    </source>
</evidence>
<dbReference type="PANTHER" id="PTHR42745">
    <property type="match status" value="1"/>
</dbReference>
<dbReference type="SMART" id="SM00116">
    <property type="entry name" value="CBS"/>
    <property type="match status" value="2"/>
</dbReference>
<gene>
    <name evidence="7" type="ORF">MNBD_GAMMA20-1606</name>
</gene>
<proteinExistence type="inferred from homology"/>
<dbReference type="PIRSF" id="PIRSF004692">
    <property type="entry name" value="KdsD_KpsF"/>
    <property type="match status" value="1"/>
</dbReference>
<feature type="domain" description="SIS" evidence="6">
    <location>
        <begin position="35"/>
        <end position="178"/>
    </location>
</feature>
<dbReference type="Pfam" id="PF00571">
    <property type="entry name" value="CBS"/>
    <property type="match status" value="2"/>
</dbReference>
<dbReference type="InterPro" id="IPR000644">
    <property type="entry name" value="CBS_dom"/>
</dbReference>
<feature type="domain" description="CBS" evidence="5">
    <location>
        <begin position="204"/>
        <end position="265"/>
    </location>
</feature>
<dbReference type="InterPro" id="IPR004800">
    <property type="entry name" value="KdsD/KpsF-type"/>
</dbReference>
<dbReference type="GO" id="GO:0005975">
    <property type="term" value="P:carbohydrate metabolic process"/>
    <property type="evidence" value="ECO:0007669"/>
    <property type="project" value="InterPro"/>
</dbReference>
<protein>
    <submittedName>
        <fullName evidence="7">D-arabinose 5-phosphate isomerase</fullName>
        <ecNumber evidence="7">5.3.1.13</ecNumber>
    </submittedName>
</protein>
<dbReference type="GO" id="GO:0019146">
    <property type="term" value="F:arabinose-5-phosphate isomerase activity"/>
    <property type="evidence" value="ECO:0007669"/>
    <property type="project" value="UniProtKB-EC"/>
</dbReference>
<dbReference type="CDD" id="cd05014">
    <property type="entry name" value="SIS_Kpsf"/>
    <property type="match status" value="1"/>
</dbReference>
<organism evidence="7">
    <name type="scientific">hydrothermal vent metagenome</name>
    <dbReference type="NCBI Taxonomy" id="652676"/>
    <lineage>
        <taxon>unclassified sequences</taxon>
        <taxon>metagenomes</taxon>
        <taxon>ecological metagenomes</taxon>
    </lineage>
</organism>
<accession>A0A3B1A818</accession>
<dbReference type="InterPro" id="IPR046342">
    <property type="entry name" value="CBS_dom_sf"/>
</dbReference>
<dbReference type="GO" id="GO:0097367">
    <property type="term" value="F:carbohydrate derivative binding"/>
    <property type="evidence" value="ECO:0007669"/>
    <property type="project" value="InterPro"/>
</dbReference>
<dbReference type="AlphaFoldDB" id="A0A3B1A818"/>
<dbReference type="PANTHER" id="PTHR42745:SF1">
    <property type="entry name" value="ARABINOSE 5-PHOSPHATE ISOMERASE KDSD"/>
    <property type="match status" value="1"/>
</dbReference>
<dbReference type="Gene3D" id="3.40.50.10490">
    <property type="entry name" value="Glucose-6-phosphate isomerase like protein, domain 1"/>
    <property type="match status" value="1"/>
</dbReference>
<name>A0A3B1A818_9ZZZZ</name>
<evidence type="ECO:0000256" key="2">
    <source>
        <dbReference type="ARBA" id="ARBA00022737"/>
    </source>
</evidence>